<comment type="caution">
    <text evidence="2">The sequence shown here is derived from an EMBL/GenBank/DDBJ whole genome shotgun (WGS) entry which is preliminary data.</text>
</comment>
<dbReference type="Proteomes" id="UP001268610">
    <property type="component" value="Unassembled WGS sequence"/>
</dbReference>
<gene>
    <name evidence="2" type="ORF">RJJ65_36485</name>
</gene>
<dbReference type="SUPFAM" id="SSF103473">
    <property type="entry name" value="MFS general substrate transporter"/>
    <property type="match status" value="1"/>
</dbReference>
<feature type="transmembrane region" description="Helical" evidence="1">
    <location>
        <begin position="42"/>
        <end position="64"/>
    </location>
</feature>
<evidence type="ECO:0000256" key="1">
    <source>
        <dbReference type="SAM" id="Phobius"/>
    </source>
</evidence>
<reference evidence="2" key="1">
    <citation type="submission" date="2023-04" db="EMBL/GenBank/DDBJ databases">
        <title>Genomic characterization of faba bean (Vicia faba) microsymbionts in Mexican soils.</title>
        <authorList>
            <person name="Rivera Orduna F.N."/>
            <person name="Guevara-Luna J."/>
            <person name="Yan J."/>
            <person name="Arroyo-Herrera I."/>
            <person name="Li Y."/>
            <person name="Vasquez-Murrieta M.S."/>
            <person name="Wang E.T."/>
        </authorList>
    </citation>
    <scope>NUCLEOTIDE SEQUENCE</scope>
    <source>
        <strain evidence="2">CH26</strain>
    </source>
</reference>
<name>A0AAJ2LMW9_9HYPH</name>
<dbReference type="Gene3D" id="1.20.1250.20">
    <property type="entry name" value="MFS general substrate transporter like domains"/>
    <property type="match status" value="1"/>
</dbReference>
<dbReference type="PANTHER" id="PTHR42910:SF1">
    <property type="entry name" value="MAJOR FACILITATOR SUPERFAMILY (MFS) PROFILE DOMAIN-CONTAINING PROTEIN"/>
    <property type="match status" value="1"/>
</dbReference>
<proteinExistence type="predicted"/>
<dbReference type="EMBL" id="JAVLSF010000400">
    <property type="protein sequence ID" value="MDR9778035.1"/>
    <property type="molecule type" value="Genomic_DNA"/>
</dbReference>
<accession>A0AAJ2LMW9</accession>
<keyword evidence="1" id="KW-0812">Transmembrane</keyword>
<sequence>MAGVAGALAATKAGKLVDRGQAQPTTTWGCVLLMLSWIPLYFGAHSILALIIGIIVLDLCVQLLHVVNQNIIYQVNPQARNRLNAGYMLSYFIGGALGSLISAW</sequence>
<dbReference type="PANTHER" id="PTHR42910">
    <property type="entry name" value="TRANSPORTER SCO4007-RELATED"/>
    <property type="match status" value="1"/>
</dbReference>
<evidence type="ECO:0000313" key="3">
    <source>
        <dbReference type="Proteomes" id="UP001268610"/>
    </source>
</evidence>
<keyword evidence="1" id="KW-0472">Membrane</keyword>
<dbReference type="InterPro" id="IPR036259">
    <property type="entry name" value="MFS_trans_sf"/>
</dbReference>
<protein>
    <submittedName>
        <fullName evidence="2">MFS transporter</fullName>
    </submittedName>
</protein>
<dbReference type="AlphaFoldDB" id="A0AAJ2LMW9"/>
<feature type="non-terminal residue" evidence="2">
    <location>
        <position position="104"/>
    </location>
</feature>
<feature type="transmembrane region" description="Helical" evidence="1">
    <location>
        <begin position="85"/>
        <end position="103"/>
    </location>
</feature>
<keyword evidence="1" id="KW-1133">Transmembrane helix</keyword>
<evidence type="ECO:0000313" key="2">
    <source>
        <dbReference type="EMBL" id="MDR9778035.1"/>
    </source>
</evidence>
<organism evidence="2 3">
    <name type="scientific">Rhizobium hidalgonense</name>
    <dbReference type="NCBI Taxonomy" id="1538159"/>
    <lineage>
        <taxon>Bacteria</taxon>
        <taxon>Pseudomonadati</taxon>
        <taxon>Pseudomonadota</taxon>
        <taxon>Alphaproteobacteria</taxon>
        <taxon>Hyphomicrobiales</taxon>
        <taxon>Rhizobiaceae</taxon>
        <taxon>Rhizobium/Agrobacterium group</taxon>
        <taxon>Rhizobium</taxon>
    </lineage>
</organism>